<gene>
    <name evidence="3" type="ORF">SMACR_08672</name>
</gene>
<dbReference type="Proteomes" id="UP000433876">
    <property type="component" value="Unassembled WGS sequence"/>
</dbReference>
<dbReference type="Gene3D" id="3.40.50.300">
    <property type="entry name" value="P-loop containing nucleotide triphosphate hydrolases"/>
    <property type="match status" value="1"/>
</dbReference>
<dbReference type="InterPro" id="IPR027417">
    <property type="entry name" value="P-loop_NTPase"/>
</dbReference>
<comment type="caution">
    <text evidence="3">The sequence shown here is derived from an EMBL/GenBank/DDBJ whole genome shotgun (WGS) entry which is preliminary data.</text>
</comment>
<dbReference type="VEuPathDB" id="FungiDB:SMAC_08672"/>
<reference evidence="3 4" key="1">
    <citation type="submission" date="2017-07" db="EMBL/GenBank/DDBJ databases">
        <title>Genome sequence of the Sordaria macrospora wild type strain R19027.</title>
        <authorList>
            <person name="Nowrousian M."/>
            <person name="Teichert I."/>
            <person name="Kueck U."/>
        </authorList>
    </citation>
    <scope>NUCLEOTIDE SEQUENCE [LARGE SCALE GENOMIC DNA]</scope>
    <source>
        <strain evidence="3 4">R19027</strain>
        <tissue evidence="3">Mycelium</tissue>
    </source>
</reference>
<dbReference type="OMA" id="ANGIFIW"/>
<sequence length="356" mass="40898">MFDGLDSRQTSIELAYSTTGDWLFNTEEYTRWKSQRGLEESNGVFWIKGKPGAGKSTIMKHMFLHLKKSGRYLTAEHFFNARGSAHEKSLLGMLQSLVYHLLKLDGSKSLWAPFREIYDAKRRLNGGGSFKWTQNDLKDFLLQHLPTCKPSKPILILVDALDECDEREVQKMVEFLENLSHKARHGSASLKLRLRIGLSSRHYPEISMQRRIDLILDNLPGHNEDITAYINDKLNTDDYGISHSVIARSLGIFMWVVLVVRLLNETYDCGDVQRMREELKTTPTGLEELFERILIKGNQYIDATVLTLQWVLFCKDGPPSARELYFAVISGVKPESLSNLIHNGISDDIHKRIRDW</sequence>
<organism evidence="3 4">
    <name type="scientific">Sordaria macrospora</name>
    <dbReference type="NCBI Taxonomy" id="5147"/>
    <lineage>
        <taxon>Eukaryota</taxon>
        <taxon>Fungi</taxon>
        <taxon>Dikarya</taxon>
        <taxon>Ascomycota</taxon>
        <taxon>Pezizomycotina</taxon>
        <taxon>Sordariomycetes</taxon>
        <taxon>Sordariomycetidae</taxon>
        <taxon>Sordariales</taxon>
        <taxon>Sordariaceae</taxon>
        <taxon>Sordaria</taxon>
    </lineage>
</organism>
<dbReference type="InterPro" id="IPR056884">
    <property type="entry name" value="NPHP3-like_N"/>
</dbReference>
<dbReference type="PANTHER" id="PTHR10039">
    <property type="entry name" value="AMELOGENIN"/>
    <property type="match status" value="1"/>
</dbReference>
<dbReference type="Pfam" id="PF24883">
    <property type="entry name" value="NPHP3_N"/>
    <property type="match status" value="1"/>
</dbReference>
<evidence type="ECO:0000313" key="4">
    <source>
        <dbReference type="Proteomes" id="UP000433876"/>
    </source>
</evidence>
<feature type="domain" description="Nephrocystin 3-like N-terminal" evidence="2">
    <location>
        <begin position="19"/>
        <end position="201"/>
    </location>
</feature>
<evidence type="ECO:0000313" key="3">
    <source>
        <dbReference type="EMBL" id="KAA8629558.1"/>
    </source>
</evidence>
<evidence type="ECO:0000259" key="2">
    <source>
        <dbReference type="Pfam" id="PF24883"/>
    </source>
</evidence>
<dbReference type="EMBL" id="NMPR01000131">
    <property type="protein sequence ID" value="KAA8629558.1"/>
    <property type="molecule type" value="Genomic_DNA"/>
</dbReference>
<proteinExistence type="predicted"/>
<name>A0A8S8ZJZ6_SORMA</name>
<evidence type="ECO:0000256" key="1">
    <source>
        <dbReference type="ARBA" id="ARBA00022737"/>
    </source>
</evidence>
<dbReference type="AlphaFoldDB" id="A0A8S8ZJZ6"/>
<accession>A0A8S8ZJZ6</accession>
<dbReference type="SUPFAM" id="SSF52540">
    <property type="entry name" value="P-loop containing nucleoside triphosphate hydrolases"/>
    <property type="match status" value="1"/>
</dbReference>
<protein>
    <recommendedName>
        <fullName evidence="2">Nephrocystin 3-like N-terminal domain-containing protein</fullName>
    </recommendedName>
</protein>
<keyword evidence="1" id="KW-0677">Repeat</keyword>
<dbReference type="PANTHER" id="PTHR10039:SF5">
    <property type="entry name" value="NACHT DOMAIN-CONTAINING PROTEIN"/>
    <property type="match status" value="1"/>
</dbReference>